<dbReference type="PIRSF" id="PIRSF036979">
    <property type="entry name" value="Arginase"/>
    <property type="match status" value="1"/>
</dbReference>
<dbReference type="CDD" id="cd09990">
    <property type="entry name" value="Agmatinase-like"/>
    <property type="match status" value="1"/>
</dbReference>
<feature type="binding site" evidence="4">
    <location>
        <position position="150"/>
    </location>
    <ligand>
        <name>Mn(2+)</name>
        <dbReference type="ChEBI" id="CHEBI:29035"/>
        <label>1</label>
    </ligand>
</feature>
<evidence type="ECO:0000256" key="4">
    <source>
        <dbReference type="PIRSR" id="PIRSR036979-1"/>
    </source>
</evidence>
<gene>
    <name evidence="7" type="primary">speB</name>
    <name evidence="7" type="ORF">AArcS_0561</name>
</gene>
<dbReference type="InterPro" id="IPR006035">
    <property type="entry name" value="Ureohydrolase"/>
</dbReference>
<dbReference type="PROSITE" id="PS51409">
    <property type="entry name" value="ARGINASE_2"/>
    <property type="match status" value="1"/>
</dbReference>
<evidence type="ECO:0000256" key="6">
    <source>
        <dbReference type="SAM" id="MobiDB-lite"/>
    </source>
</evidence>
<dbReference type="Proteomes" id="UP000663586">
    <property type="component" value="Chromosome"/>
</dbReference>
<feature type="binding site" evidence="4">
    <location>
        <position position="178"/>
    </location>
    <ligand>
        <name>Mn(2+)</name>
        <dbReference type="ChEBI" id="CHEBI:29035"/>
        <label>1</label>
    </ligand>
</feature>
<evidence type="ECO:0000313" key="7">
    <source>
        <dbReference type="EMBL" id="QSG01789.1"/>
    </source>
</evidence>
<sequence>MATNSGPDAEQQPTDTEDDETTSDSYPTSYGGIHTFLRAPACEPSELTSDVDVGFVGIPFDGGVTREPGARHGPSALRKSSAWQGRRFHSDTEAVSLPTERTANYSDVTLRDCGDAPVVPNDIEATAEKVTEYMESVAAKTMPVMLGGDHYLTYPAFVGYANTVKDDVGLIHLDAHSDTSDDSDLYGKHYHGSPMARIDESEYGSYDNHAMIGIRGHSRPSFLDILEERDLYVDYATDVHDKGIEASVQGAIDHVTENVDHVYLTMDIDVVDPGFAPGTGTPEHGGLTSNQFLRAVDRLGACDAIGAADLVEVAPRLDTGNTTSLLGSNAVSRLLEAKFYEST</sequence>
<dbReference type="GO" id="GO:0046872">
    <property type="term" value="F:metal ion binding"/>
    <property type="evidence" value="ECO:0007669"/>
    <property type="project" value="UniProtKB-KW"/>
</dbReference>
<feature type="binding site" evidence="4">
    <location>
        <position position="267"/>
    </location>
    <ligand>
        <name>Mn(2+)</name>
        <dbReference type="ChEBI" id="CHEBI:29035"/>
        <label>1</label>
    </ligand>
</feature>
<organism evidence="7 8">
    <name type="scientific">Natranaeroarchaeum sulfidigenes</name>
    <dbReference type="NCBI Taxonomy" id="2784880"/>
    <lineage>
        <taxon>Archaea</taxon>
        <taxon>Methanobacteriati</taxon>
        <taxon>Methanobacteriota</taxon>
        <taxon>Stenosarchaea group</taxon>
        <taxon>Halobacteria</taxon>
        <taxon>Halobacteriales</taxon>
        <taxon>Natronoarchaeaceae</taxon>
        <taxon>Natranaeroarchaeum</taxon>
    </lineage>
</organism>
<keyword evidence="2 4" id="KW-0479">Metal-binding</keyword>
<proteinExistence type="inferred from homology"/>
<name>A0A897MS46_9EURY</name>
<dbReference type="GO" id="GO:0008783">
    <property type="term" value="F:agmatinase activity"/>
    <property type="evidence" value="ECO:0007669"/>
    <property type="project" value="TreeGrafter"/>
</dbReference>
<keyword evidence="4" id="KW-0464">Manganese</keyword>
<evidence type="ECO:0000256" key="2">
    <source>
        <dbReference type="ARBA" id="ARBA00022723"/>
    </source>
</evidence>
<dbReference type="PRINTS" id="PR00116">
    <property type="entry name" value="ARGINASE"/>
</dbReference>
<dbReference type="RefSeq" id="WP_238478898.1">
    <property type="nucleotide sequence ID" value="NZ_CP064786.1"/>
</dbReference>
<dbReference type="InterPro" id="IPR023696">
    <property type="entry name" value="Ureohydrolase_dom_sf"/>
</dbReference>
<evidence type="ECO:0000313" key="8">
    <source>
        <dbReference type="Proteomes" id="UP000663586"/>
    </source>
</evidence>
<dbReference type="Pfam" id="PF00491">
    <property type="entry name" value="Arginase"/>
    <property type="match status" value="1"/>
</dbReference>
<dbReference type="InterPro" id="IPR020855">
    <property type="entry name" value="Ureohydrolase_Mn_BS"/>
</dbReference>
<reference evidence="7" key="1">
    <citation type="submission" date="2020-11" db="EMBL/GenBank/DDBJ databases">
        <title>Carbohydrate-dependent, anaerobic sulfur respiration: A novel catabolism in halophilic archaea.</title>
        <authorList>
            <person name="Sorokin D.Y."/>
            <person name="Messina E."/>
            <person name="Smedile F."/>
            <person name="La Cono V."/>
            <person name="Hallsworth J.E."/>
            <person name="Yakimov M.M."/>
        </authorList>
    </citation>
    <scope>NUCLEOTIDE SEQUENCE</scope>
    <source>
        <strain evidence="7">AArc-S</strain>
    </source>
</reference>
<dbReference type="EMBL" id="CP064786">
    <property type="protein sequence ID" value="QSG01789.1"/>
    <property type="molecule type" value="Genomic_DNA"/>
</dbReference>
<protein>
    <submittedName>
        <fullName evidence="7">Arginase family enzyme</fullName>
    </submittedName>
</protein>
<dbReference type="PANTHER" id="PTHR11358">
    <property type="entry name" value="ARGINASE/AGMATINASE"/>
    <property type="match status" value="1"/>
</dbReference>
<feature type="binding site" evidence="4">
    <location>
        <position position="176"/>
    </location>
    <ligand>
        <name>Mn(2+)</name>
        <dbReference type="ChEBI" id="CHEBI:29035"/>
        <label>1</label>
    </ligand>
</feature>
<feature type="region of interest" description="Disordered" evidence="6">
    <location>
        <begin position="1"/>
        <end position="29"/>
    </location>
</feature>
<dbReference type="PANTHER" id="PTHR11358:SF26">
    <property type="entry name" value="GUANIDINO ACID HYDROLASE, MITOCHONDRIAL"/>
    <property type="match status" value="1"/>
</dbReference>
<comment type="cofactor">
    <cofactor evidence="4">
        <name>Mn(2+)</name>
        <dbReference type="ChEBI" id="CHEBI:29035"/>
    </cofactor>
    <text evidence="4">Binds 2 manganese ions per subunit.</text>
</comment>
<dbReference type="KEGG" id="hara:AArcS_0561"/>
<feature type="region of interest" description="Disordered" evidence="6">
    <location>
        <begin position="65"/>
        <end position="84"/>
    </location>
</feature>
<comment type="similarity">
    <text evidence="1">Belongs to the arginase family. Agmatinase subfamily.</text>
</comment>
<dbReference type="GeneID" id="70683942"/>
<keyword evidence="3 5" id="KW-0378">Hydrolase</keyword>
<keyword evidence="8" id="KW-1185">Reference proteome</keyword>
<dbReference type="PROSITE" id="PS01053">
    <property type="entry name" value="ARGINASE_1"/>
    <property type="match status" value="1"/>
</dbReference>
<evidence type="ECO:0000256" key="1">
    <source>
        <dbReference type="ARBA" id="ARBA00009227"/>
    </source>
</evidence>
<dbReference type="GO" id="GO:0033389">
    <property type="term" value="P:putrescine biosynthetic process from arginine, via agmatine"/>
    <property type="evidence" value="ECO:0007669"/>
    <property type="project" value="TreeGrafter"/>
</dbReference>
<evidence type="ECO:0000256" key="5">
    <source>
        <dbReference type="RuleBase" id="RU003684"/>
    </source>
</evidence>
<evidence type="ECO:0000256" key="3">
    <source>
        <dbReference type="ARBA" id="ARBA00022801"/>
    </source>
</evidence>
<feature type="binding site" evidence="4">
    <location>
        <position position="174"/>
    </location>
    <ligand>
        <name>Mn(2+)</name>
        <dbReference type="ChEBI" id="CHEBI:29035"/>
        <label>1</label>
    </ligand>
</feature>
<accession>A0A897MS46</accession>
<feature type="binding site" evidence="4">
    <location>
        <position position="269"/>
    </location>
    <ligand>
        <name>Mn(2+)</name>
        <dbReference type="ChEBI" id="CHEBI:29035"/>
        <label>1</label>
    </ligand>
</feature>
<dbReference type="AlphaFoldDB" id="A0A897MS46"/>
<dbReference type="SUPFAM" id="SSF52768">
    <property type="entry name" value="Arginase/deacetylase"/>
    <property type="match status" value="1"/>
</dbReference>
<dbReference type="Gene3D" id="3.40.800.10">
    <property type="entry name" value="Ureohydrolase domain"/>
    <property type="match status" value="1"/>
</dbReference>